<dbReference type="EMBL" id="JAEPRD010000036">
    <property type="protein sequence ID" value="KAG2205521.1"/>
    <property type="molecule type" value="Genomic_DNA"/>
</dbReference>
<dbReference type="SUPFAM" id="SSF53474">
    <property type="entry name" value="alpha/beta-Hydrolases"/>
    <property type="match status" value="1"/>
</dbReference>
<dbReference type="InterPro" id="IPR029058">
    <property type="entry name" value="AB_hydrolase_fold"/>
</dbReference>
<dbReference type="InterPro" id="IPR051049">
    <property type="entry name" value="Dienelactone_hydrolase-like"/>
</dbReference>
<keyword evidence="3" id="KW-1185">Reference proteome</keyword>
<dbReference type="OrthoDB" id="17560at2759"/>
<evidence type="ECO:0000313" key="3">
    <source>
        <dbReference type="Proteomes" id="UP000603453"/>
    </source>
</evidence>
<feature type="domain" description="Dienelactone hydrolase" evidence="1">
    <location>
        <begin position="6"/>
        <end position="236"/>
    </location>
</feature>
<dbReference type="InterPro" id="IPR002925">
    <property type="entry name" value="Dienelactn_hydro"/>
</dbReference>
<evidence type="ECO:0000313" key="2">
    <source>
        <dbReference type="EMBL" id="KAG2205521.1"/>
    </source>
</evidence>
<dbReference type="GO" id="GO:0016787">
    <property type="term" value="F:hydrolase activity"/>
    <property type="evidence" value="ECO:0007669"/>
    <property type="project" value="InterPro"/>
</dbReference>
<evidence type="ECO:0000259" key="1">
    <source>
        <dbReference type="Pfam" id="PF01738"/>
    </source>
</evidence>
<accession>A0A8H7V0G4</accession>
<sequence length="241" mass="26434">MSLPFTTYTFDPKTEKKLPGAAIIVFQEWWGVNDFIKNHAQIIADKTGARTVVPDVYKGKLGLTAEEASHLMTNLDWDVAIGEMELLVTQLREQGYNSIGAIGFCMGGGLTLALAAHAAKIGKPIQVAVPCYGTAPATFDVTNLKDTAVQGHFGGKDNVVGFSDPPSADKLEAQLKNAKDLEIHRYPDQGHAFLNDDDWTVTKRKELGFVESDIEPISAEKAVREQAWGRIYSYLIKHLSN</sequence>
<reference evidence="2" key="1">
    <citation type="submission" date="2020-12" db="EMBL/GenBank/DDBJ databases">
        <title>Metabolic potential, ecology and presence of endohyphal bacteria is reflected in genomic diversity of Mucoromycotina.</title>
        <authorList>
            <person name="Muszewska A."/>
            <person name="Okrasinska A."/>
            <person name="Steczkiewicz K."/>
            <person name="Drgas O."/>
            <person name="Orlowska M."/>
            <person name="Perlinska-Lenart U."/>
            <person name="Aleksandrzak-Piekarczyk T."/>
            <person name="Szatraj K."/>
            <person name="Zielenkiewicz U."/>
            <person name="Pilsyk S."/>
            <person name="Malc E."/>
            <person name="Mieczkowski P."/>
            <person name="Kruszewska J.S."/>
            <person name="Biernat P."/>
            <person name="Pawlowska J."/>
        </authorList>
    </citation>
    <scope>NUCLEOTIDE SEQUENCE</scope>
    <source>
        <strain evidence="2">WA0000017839</strain>
    </source>
</reference>
<proteinExistence type="predicted"/>
<gene>
    <name evidence="2" type="ORF">INT47_005895</name>
</gene>
<organism evidence="2 3">
    <name type="scientific">Mucor saturninus</name>
    <dbReference type="NCBI Taxonomy" id="64648"/>
    <lineage>
        <taxon>Eukaryota</taxon>
        <taxon>Fungi</taxon>
        <taxon>Fungi incertae sedis</taxon>
        <taxon>Mucoromycota</taxon>
        <taxon>Mucoromycotina</taxon>
        <taxon>Mucoromycetes</taxon>
        <taxon>Mucorales</taxon>
        <taxon>Mucorineae</taxon>
        <taxon>Mucoraceae</taxon>
        <taxon>Mucor</taxon>
    </lineage>
</organism>
<dbReference type="Proteomes" id="UP000603453">
    <property type="component" value="Unassembled WGS sequence"/>
</dbReference>
<name>A0A8H7V0G4_9FUNG</name>
<dbReference type="PANTHER" id="PTHR46623:SF6">
    <property type="entry name" value="ALPHA_BETA-HYDROLASES SUPERFAMILY PROTEIN"/>
    <property type="match status" value="1"/>
</dbReference>
<dbReference type="Gene3D" id="3.40.50.1820">
    <property type="entry name" value="alpha/beta hydrolase"/>
    <property type="match status" value="1"/>
</dbReference>
<dbReference type="AlphaFoldDB" id="A0A8H7V0G4"/>
<dbReference type="Pfam" id="PF01738">
    <property type="entry name" value="DLH"/>
    <property type="match status" value="1"/>
</dbReference>
<dbReference type="PANTHER" id="PTHR46623">
    <property type="entry name" value="CARBOXYMETHYLENEBUTENOLIDASE-RELATED"/>
    <property type="match status" value="1"/>
</dbReference>
<protein>
    <recommendedName>
        <fullName evidence="1">Dienelactone hydrolase domain-containing protein</fullName>
    </recommendedName>
</protein>
<comment type="caution">
    <text evidence="2">The sequence shown here is derived from an EMBL/GenBank/DDBJ whole genome shotgun (WGS) entry which is preliminary data.</text>
</comment>